<evidence type="ECO:0000256" key="2">
    <source>
        <dbReference type="ARBA" id="ARBA00022448"/>
    </source>
</evidence>
<evidence type="ECO:0000313" key="8">
    <source>
        <dbReference type="Proteomes" id="UP000053257"/>
    </source>
</evidence>
<keyword evidence="4" id="KW-0539">Nucleus</keyword>
<dbReference type="GO" id="GO:0031267">
    <property type="term" value="F:small GTPase binding"/>
    <property type="evidence" value="ECO:0007669"/>
    <property type="project" value="InterPro"/>
</dbReference>
<dbReference type="HOGENOM" id="CLU_008920_1_1_1"/>
<dbReference type="OrthoDB" id="431626at2759"/>
<accession>A0A0C3S613</accession>
<dbReference type="AlphaFoldDB" id="A0A0C3S613"/>
<dbReference type="Gene3D" id="1.25.10.10">
    <property type="entry name" value="Leucine-rich Repeat Variant"/>
    <property type="match status" value="1"/>
</dbReference>
<reference evidence="7 8" key="1">
    <citation type="journal article" date="2014" name="PLoS Genet.">
        <title>Analysis of the Phlebiopsis gigantea genome, transcriptome and secretome provides insight into its pioneer colonization strategies of wood.</title>
        <authorList>
            <person name="Hori C."/>
            <person name="Ishida T."/>
            <person name="Igarashi K."/>
            <person name="Samejima M."/>
            <person name="Suzuki H."/>
            <person name="Master E."/>
            <person name="Ferreira P."/>
            <person name="Ruiz-Duenas F.J."/>
            <person name="Held B."/>
            <person name="Canessa P."/>
            <person name="Larrondo L.F."/>
            <person name="Schmoll M."/>
            <person name="Druzhinina I.S."/>
            <person name="Kubicek C.P."/>
            <person name="Gaskell J.A."/>
            <person name="Kersten P."/>
            <person name="St John F."/>
            <person name="Glasner J."/>
            <person name="Sabat G."/>
            <person name="Splinter BonDurant S."/>
            <person name="Syed K."/>
            <person name="Yadav J."/>
            <person name="Mgbeahuruike A.C."/>
            <person name="Kovalchuk A."/>
            <person name="Asiegbu F.O."/>
            <person name="Lackner G."/>
            <person name="Hoffmeister D."/>
            <person name="Rencoret J."/>
            <person name="Gutierrez A."/>
            <person name="Sun H."/>
            <person name="Lindquist E."/>
            <person name="Barry K."/>
            <person name="Riley R."/>
            <person name="Grigoriev I.V."/>
            <person name="Henrissat B."/>
            <person name="Kues U."/>
            <person name="Berka R.M."/>
            <person name="Martinez A.T."/>
            <person name="Covert S.F."/>
            <person name="Blanchette R.A."/>
            <person name="Cullen D."/>
        </authorList>
    </citation>
    <scope>NUCLEOTIDE SEQUENCE [LARGE SCALE GENOMIC DNA]</scope>
    <source>
        <strain evidence="7 8">11061_1 CR5-6</strain>
    </source>
</reference>
<dbReference type="InterPro" id="IPR016024">
    <property type="entry name" value="ARM-type_fold"/>
</dbReference>
<dbReference type="InterPro" id="IPR001494">
    <property type="entry name" value="Importin-beta_N"/>
</dbReference>
<dbReference type="GO" id="GO:0005829">
    <property type="term" value="C:cytosol"/>
    <property type="evidence" value="ECO:0007669"/>
    <property type="project" value="TreeGrafter"/>
</dbReference>
<dbReference type="GO" id="GO:0005635">
    <property type="term" value="C:nuclear envelope"/>
    <property type="evidence" value="ECO:0007669"/>
    <property type="project" value="TreeGrafter"/>
</dbReference>
<evidence type="ECO:0000313" key="7">
    <source>
        <dbReference type="EMBL" id="KIP03840.1"/>
    </source>
</evidence>
<sequence length="1080" mass="117423">MAPEIAQVLAETLCTDNNRRVAAELKLAKLSEYPEVGLALAQLIVTQGADVPLRQSASIVLRKYVKERWSPYFQTFRGSAPPVEVKSQIRTAVFQGLSDSNRKIRTSSAHTLSAISECDWPDEYPDLLQNLVHLLSSGSPDAIHGAMQMFTDFVKSELTEDQLLPILRQLLPILLNILGDYEHHSPLTRARTIAVFRQCVESLYMVKDAHPEPVKEAASTVLPVWLEAFRVLLSMDPKKDIENVGNWDGLAIRIQMVKTLDIILTAFPRTLVSYLPDFLTSCLAQLHVLFPTFHQFYVLGTGTVPLSSEDEKIDLPQLASSTLDFISTVVRGGKARDWFTDANVNELVGNVFRWTEMTADEEAEWASDANAFVAQESEESTSYSVRVASCDLLDMLVDRLSNRVLSAVQSNLGLVISQSSEANRANSEDWWRPLEAAFAAFGAISQTALEILDDEKTAGKPLSLDLTQLLVNVVPGILTQSQYSFMQGRAFVLASQFSSALPDSVAGQYIDAVISVLEAKDVSIPVKVSSIRAVQGFCKNCAETEVVPRAPRICKSIESFIPITASDTLTLVLDALSTLLLVQRGTWLTVELAEALVPSVLNVWAKGAQDPHLMAITSSLLTRLASVPTPGVYNAVVRQALPPLCVALASSGGEGQDKWIAGAALEQLCGLLQGAPAEGGVGDGFVSQLGPVLFGKIKDIADRDAIQYAITALTLLVRKDTEQILAWQDGAGKTGLDHILELIAWQLQSSDESGSLFIGDLIIHLIRRAGEAIVRILPELLGAMVRRMSSVKTATFVQSLVIPFAYLIHAGHRDTVLNLLHQMVVPTPSGTQKSGLDILLQTWTENAETFQGFWASRISTLALMDLFVASFSANGEWLRNVAVKGELVVRAETRNVIMTRSRTKQMPTEFTSVPFPVKAVKLVLSELQSDGEPASLSYGGVGLKDVQDDRDIESDDGEDDWSDDDAPARAEPSGTLSTGEMAYVKEMLGGQDVPHEVFAALSGGPGIATGVPSLGGFDDDTDYEGDDEDLMRDPIVQVDMQAHIVSFIRDAASSNSPEFAAVIGQLKPEEVQVVRKVVGA</sequence>
<dbReference type="InterPro" id="IPR011989">
    <property type="entry name" value="ARM-like"/>
</dbReference>
<dbReference type="SUPFAM" id="SSF48371">
    <property type="entry name" value="ARM repeat"/>
    <property type="match status" value="1"/>
</dbReference>
<evidence type="ECO:0000256" key="5">
    <source>
        <dbReference type="SAM" id="MobiDB-lite"/>
    </source>
</evidence>
<feature type="region of interest" description="Disordered" evidence="5">
    <location>
        <begin position="935"/>
        <end position="978"/>
    </location>
</feature>
<dbReference type="EMBL" id="KN840598">
    <property type="protein sequence ID" value="KIP03840.1"/>
    <property type="molecule type" value="Genomic_DNA"/>
</dbReference>
<dbReference type="STRING" id="745531.A0A0C3S613"/>
<dbReference type="Proteomes" id="UP000053257">
    <property type="component" value="Unassembled WGS sequence"/>
</dbReference>
<dbReference type="PANTHER" id="PTHR10997:SF9">
    <property type="entry name" value="IMPORTIN-9"/>
    <property type="match status" value="1"/>
</dbReference>
<dbReference type="PROSITE" id="PS50166">
    <property type="entry name" value="IMPORTIN_B_NT"/>
    <property type="match status" value="1"/>
</dbReference>
<dbReference type="Pfam" id="PF25018">
    <property type="entry name" value="HEAT_IPO9_c"/>
    <property type="match status" value="1"/>
</dbReference>
<protein>
    <recommendedName>
        <fullName evidence="6">Importin N-terminal domain-containing protein</fullName>
    </recommendedName>
</protein>
<keyword evidence="2" id="KW-0813">Transport</keyword>
<keyword evidence="3" id="KW-0653">Protein transport</keyword>
<evidence type="ECO:0000259" key="6">
    <source>
        <dbReference type="PROSITE" id="PS50166"/>
    </source>
</evidence>
<dbReference type="PANTHER" id="PTHR10997">
    <property type="entry name" value="IMPORTIN-7, 8, 11"/>
    <property type="match status" value="1"/>
</dbReference>
<dbReference type="InterPro" id="IPR056840">
    <property type="entry name" value="HEAT_IPO9_central"/>
</dbReference>
<dbReference type="SMART" id="SM00913">
    <property type="entry name" value="IBN_N"/>
    <property type="match status" value="1"/>
</dbReference>
<feature type="compositionally biased region" description="Acidic residues" evidence="5">
    <location>
        <begin position="948"/>
        <end position="965"/>
    </location>
</feature>
<proteinExistence type="predicted"/>
<evidence type="ECO:0000256" key="4">
    <source>
        <dbReference type="ARBA" id="ARBA00023242"/>
    </source>
</evidence>
<gene>
    <name evidence="7" type="ORF">PHLGIDRAFT_31632</name>
</gene>
<organism evidence="7 8">
    <name type="scientific">Phlebiopsis gigantea (strain 11061_1 CR5-6)</name>
    <name type="common">White-rot fungus</name>
    <name type="synonym">Peniophora gigantea</name>
    <dbReference type="NCBI Taxonomy" id="745531"/>
    <lineage>
        <taxon>Eukaryota</taxon>
        <taxon>Fungi</taxon>
        <taxon>Dikarya</taxon>
        <taxon>Basidiomycota</taxon>
        <taxon>Agaricomycotina</taxon>
        <taxon>Agaricomycetes</taxon>
        <taxon>Polyporales</taxon>
        <taxon>Phanerochaetaceae</taxon>
        <taxon>Phlebiopsis</taxon>
    </lineage>
</organism>
<evidence type="ECO:0000256" key="1">
    <source>
        <dbReference type="ARBA" id="ARBA00004123"/>
    </source>
</evidence>
<dbReference type="Pfam" id="PF03810">
    <property type="entry name" value="IBN_N"/>
    <property type="match status" value="1"/>
</dbReference>
<keyword evidence="8" id="KW-1185">Reference proteome</keyword>
<evidence type="ECO:0000256" key="3">
    <source>
        <dbReference type="ARBA" id="ARBA00022927"/>
    </source>
</evidence>
<comment type="subcellular location">
    <subcellularLocation>
        <location evidence="1">Nucleus</location>
    </subcellularLocation>
</comment>
<feature type="domain" description="Importin N-terminal" evidence="6">
    <location>
        <begin position="23"/>
        <end position="99"/>
    </location>
</feature>
<name>A0A0C3S613_PHLG1</name>
<dbReference type="GO" id="GO:0006606">
    <property type="term" value="P:protein import into nucleus"/>
    <property type="evidence" value="ECO:0007669"/>
    <property type="project" value="TreeGrafter"/>
</dbReference>